<name>S3ZRB7_9ACTN</name>
<evidence type="ECO:0000313" key="3">
    <source>
        <dbReference type="EMBL" id="EPH40945.1"/>
    </source>
</evidence>
<keyword evidence="4" id="KW-1185">Reference proteome</keyword>
<proteinExistence type="predicted"/>
<reference evidence="3 4" key="1">
    <citation type="submission" date="2013-02" db="EMBL/GenBank/DDBJ databases">
        <title>Draft Genome Sequence of Streptomyces aurantiacus, Which Produces Setomimycin.</title>
        <authorList>
            <person name="Gruening B.A."/>
            <person name="Praeg A."/>
            <person name="Erxleben A."/>
            <person name="Guenther S."/>
            <person name="Mueller M."/>
        </authorList>
    </citation>
    <scope>NUCLEOTIDE SEQUENCE [LARGE SCALE GENOMIC DNA]</scope>
    <source>
        <strain evidence="3 4">JA 4570</strain>
    </source>
</reference>
<accession>S3ZRB7</accession>
<comment type="caution">
    <text evidence="3">The sequence shown here is derived from an EMBL/GenBank/DDBJ whole genome shotgun (WGS) entry which is preliminary data.</text>
</comment>
<dbReference type="OrthoDB" id="5181251at2"/>
<keyword evidence="2" id="KW-0472">Membrane</keyword>
<feature type="compositionally biased region" description="Pro residues" evidence="1">
    <location>
        <begin position="148"/>
        <end position="170"/>
    </location>
</feature>
<feature type="transmembrane region" description="Helical" evidence="2">
    <location>
        <begin position="46"/>
        <end position="64"/>
    </location>
</feature>
<feature type="region of interest" description="Disordered" evidence="1">
    <location>
        <begin position="144"/>
        <end position="177"/>
    </location>
</feature>
<evidence type="ECO:0000256" key="2">
    <source>
        <dbReference type="SAM" id="Phobius"/>
    </source>
</evidence>
<dbReference type="Proteomes" id="UP000014629">
    <property type="component" value="Unassembled WGS sequence"/>
</dbReference>
<gene>
    <name evidence="3" type="ORF">STRAU_5987</name>
</gene>
<dbReference type="AlphaFoldDB" id="S3ZRB7"/>
<dbReference type="RefSeq" id="WP_016644108.1">
    <property type="nucleotide sequence ID" value="NZ_AOPZ01000356.1"/>
</dbReference>
<evidence type="ECO:0000256" key="1">
    <source>
        <dbReference type="SAM" id="MobiDB-lite"/>
    </source>
</evidence>
<organism evidence="3 4">
    <name type="scientific">Streptomyces aurantiacus JA 4570</name>
    <dbReference type="NCBI Taxonomy" id="1286094"/>
    <lineage>
        <taxon>Bacteria</taxon>
        <taxon>Bacillati</taxon>
        <taxon>Actinomycetota</taxon>
        <taxon>Actinomycetes</taxon>
        <taxon>Kitasatosporales</taxon>
        <taxon>Streptomycetaceae</taxon>
        <taxon>Streptomyces</taxon>
        <taxon>Streptomyces aurantiacus group</taxon>
    </lineage>
</organism>
<sequence length="199" mass="20497">MTAAENSTDEELIGRCYTKARRAPLMHGVIRGVGEGRNLRLPGGPYTITQLAAIVGSISLLMLTRPLWGGNGLADLLVLLVVPAAAAITLRFLHIDGRNPAAAAVSVVRMLCGPKWGRLRGQPLRIPTPLGLAPLASVCLPTAAPAATPRPEPAPAGANPAPPAADPPAPAAAAPSLATGVQALLARREQALNQHPRES</sequence>
<protein>
    <submittedName>
        <fullName evidence="3">Uncharacterized protein</fullName>
    </submittedName>
</protein>
<dbReference type="EMBL" id="AOPZ01000356">
    <property type="protein sequence ID" value="EPH40945.1"/>
    <property type="molecule type" value="Genomic_DNA"/>
</dbReference>
<dbReference type="PATRIC" id="fig|1286094.4.peg.5918"/>
<keyword evidence="2" id="KW-0812">Transmembrane</keyword>
<keyword evidence="2" id="KW-1133">Transmembrane helix</keyword>
<evidence type="ECO:0000313" key="4">
    <source>
        <dbReference type="Proteomes" id="UP000014629"/>
    </source>
</evidence>
<feature type="transmembrane region" description="Helical" evidence="2">
    <location>
        <begin position="76"/>
        <end position="93"/>
    </location>
</feature>